<dbReference type="AlphaFoldDB" id="A0A4R6BE57"/>
<evidence type="ECO:0000259" key="3">
    <source>
        <dbReference type="PROSITE" id="PS51462"/>
    </source>
</evidence>
<dbReference type="InterPro" id="IPR015797">
    <property type="entry name" value="NUDIX_hydrolase-like_dom_sf"/>
</dbReference>
<dbReference type="CDD" id="cd04690">
    <property type="entry name" value="NUDIX_Hydrolase"/>
    <property type="match status" value="1"/>
</dbReference>
<evidence type="ECO:0000256" key="1">
    <source>
        <dbReference type="ARBA" id="ARBA00001946"/>
    </source>
</evidence>
<dbReference type="GO" id="GO:0016787">
    <property type="term" value="F:hydrolase activity"/>
    <property type="evidence" value="ECO:0007669"/>
    <property type="project" value="UniProtKB-KW"/>
</dbReference>
<sequence length="136" mass="15381">MKHMADIKCAALVYIKDEQLLLVKVRELEKYYLPGGKIEDGEEPLAAVLREVQEELNVELEQDKVHYLGCVEGPAYPQNATVSLECFTYKGSLAQAVEHNEITGLRYFDLAHSEMIAPAVLVLIDKLNSQELIYEK</sequence>
<dbReference type="Pfam" id="PF00293">
    <property type="entry name" value="NUDIX"/>
    <property type="match status" value="1"/>
</dbReference>
<reference evidence="4 5" key="1">
    <citation type="submission" date="2019-01" db="EMBL/GenBank/DDBJ databases">
        <title>Draft genome sequences of the type strains of six Macrococcus species.</title>
        <authorList>
            <person name="Mazhar S."/>
            <person name="Altermann E."/>
            <person name="Hill C."/>
            <person name="Mcauliffe O."/>
        </authorList>
    </citation>
    <scope>NUCLEOTIDE SEQUENCE [LARGE SCALE GENOMIC DNA]</scope>
    <source>
        <strain evidence="4 5">CCM4811</strain>
    </source>
</reference>
<dbReference type="OrthoDB" id="3532303at2"/>
<proteinExistence type="predicted"/>
<dbReference type="EMBL" id="SCWA01000007">
    <property type="protein sequence ID" value="TDL98090.1"/>
    <property type="molecule type" value="Genomic_DNA"/>
</dbReference>
<dbReference type="Gene3D" id="3.90.79.10">
    <property type="entry name" value="Nucleoside Triphosphate Pyrophosphohydrolase"/>
    <property type="match status" value="1"/>
</dbReference>
<comment type="caution">
    <text evidence="4">The sequence shown here is derived from an EMBL/GenBank/DDBJ whole genome shotgun (WGS) entry which is preliminary data.</text>
</comment>
<dbReference type="InterPro" id="IPR020084">
    <property type="entry name" value="NUDIX_hydrolase_CS"/>
</dbReference>
<dbReference type="SUPFAM" id="SSF55811">
    <property type="entry name" value="Nudix"/>
    <property type="match status" value="1"/>
</dbReference>
<gene>
    <name evidence="4" type="ORF">ERX27_05280</name>
</gene>
<evidence type="ECO:0000313" key="4">
    <source>
        <dbReference type="EMBL" id="TDL98090.1"/>
    </source>
</evidence>
<keyword evidence="2" id="KW-0378">Hydrolase</keyword>
<dbReference type="Proteomes" id="UP000295310">
    <property type="component" value="Unassembled WGS sequence"/>
</dbReference>
<evidence type="ECO:0000256" key="2">
    <source>
        <dbReference type="ARBA" id="ARBA00022801"/>
    </source>
</evidence>
<evidence type="ECO:0000313" key="5">
    <source>
        <dbReference type="Proteomes" id="UP000295310"/>
    </source>
</evidence>
<keyword evidence="5" id="KW-1185">Reference proteome</keyword>
<feature type="domain" description="Nudix hydrolase" evidence="3">
    <location>
        <begin position="4"/>
        <end position="134"/>
    </location>
</feature>
<dbReference type="PROSITE" id="PS51462">
    <property type="entry name" value="NUDIX"/>
    <property type="match status" value="1"/>
</dbReference>
<accession>A0A4R6BE57</accession>
<dbReference type="PROSITE" id="PS00893">
    <property type="entry name" value="NUDIX_BOX"/>
    <property type="match status" value="1"/>
</dbReference>
<dbReference type="PANTHER" id="PTHR43046:SF2">
    <property type="entry name" value="8-OXO-DGTP DIPHOSPHATASE-RELATED"/>
    <property type="match status" value="1"/>
</dbReference>
<comment type="cofactor">
    <cofactor evidence="1">
        <name>Mg(2+)</name>
        <dbReference type="ChEBI" id="CHEBI:18420"/>
    </cofactor>
</comment>
<organism evidence="4 5">
    <name type="scientific">Macrococcus brunensis</name>
    <dbReference type="NCBI Taxonomy" id="198483"/>
    <lineage>
        <taxon>Bacteria</taxon>
        <taxon>Bacillati</taxon>
        <taxon>Bacillota</taxon>
        <taxon>Bacilli</taxon>
        <taxon>Bacillales</taxon>
        <taxon>Staphylococcaceae</taxon>
        <taxon>Macrococcus</taxon>
    </lineage>
</organism>
<name>A0A4R6BE57_9STAP</name>
<protein>
    <submittedName>
        <fullName evidence="4">NUDIX domain-containing protein</fullName>
    </submittedName>
</protein>
<dbReference type="PANTHER" id="PTHR43046">
    <property type="entry name" value="GDP-MANNOSE MANNOSYL HYDROLASE"/>
    <property type="match status" value="1"/>
</dbReference>
<dbReference type="InterPro" id="IPR000086">
    <property type="entry name" value="NUDIX_hydrolase_dom"/>
</dbReference>